<evidence type="ECO:0000256" key="5">
    <source>
        <dbReference type="PROSITE-ProRule" id="PRU00221"/>
    </source>
</evidence>
<sequence>MEIIVGTYEELLLAYNLVDSDKGFTLQQSFTNHNHTGCIKCLNVSKNDILVSGSTDETIQLINLKSRKETGSLMEHSGTVTSLNSFDDYLISSSEDGSICIWDVKSWQCLKTLKKHKSAVFDVAIHPSGKLAISCGKDNTLRTWDLTNGKCAFVINTTAASLKWNETGKHYIAITGNKIDTYEMETGKKTTTELSYPICSSLFISETELLVGGEGGHLEIIDLISGEKRLSIDSQMKRVKCLTCSLVQEGPNNPWIIAGSSDGMIKIFRLDKEGSTWSSSLVAKHDTKFRLTCIAIRETGPVSCESDDSTE</sequence>
<dbReference type="PROSITE" id="PS50294">
    <property type="entry name" value="WD_REPEATS_REGION"/>
    <property type="match status" value="2"/>
</dbReference>
<dbReference type="SMART" id="SM00320">
    <property type="entry name" value="WD40"/>
    <property type="match status" value="4"/>
</dbReference>
<dbReference type="InterPro" id="IPR036322">
    <property type="entry name" value="WD40_repeat_dom_sf"/>
</dbReference>
<dbReference type="Pfam" id="PF00400">
    <property type="entry name" value="WD40"/>
    <property type="match status" value="4"/>
</dbReference>
<keyword evidence="2 5" id="KW-0853">WD repeat</keyword>
<dbReference type="PROSITE" id="PS50082">
    <property type="entry name" value="WD_REPEATS_2"/>
    <property type="match status" value="2"/>
</dbReference>
<evidence type="ECO:0000313" key="7">
    <source>
        <dbReference type="Proteomes" id="UP000549394"/>
    </source>
</evidence>
<comment type="caution">
    <text evidence="6">The sequence shown here is derived from an EMBL/GenBank/DDBJ whole genome shotgun (WGS) entry which is preliminary data.</text>
</comment>
<name>A0A7I8VC57_9ANNE</name>
<dbReference type="SUPFAM" id="SSF50978">
    <property type="entry name" value="WD40 repeat-like"/>
    <property type="match status" value="1"/>
</dbReference>
<dbReference type="PROSITE" id="PS00678">
    <property type="entry name" value="WD_REPEATS_1"/>
    <property type="match status" value="2"/>
</dbReference>
<evidence type="ECO:0000256" key="1">
    <source>
        <dbReference type="ARBA" id="ARBA00022517"/>
    </source>
</evidence>
<dbReference type="PRINTS" id="PR00320">
    <property type="entry name" value="GPROTEINBRPT"/>
</dbReference>
<dbReference type="PANTHER" id="PTHR44675">
    <property type="entry name" value="PAK1 INTERACTING PROTEIN 1"/>
    <property type="match status" value="1"/>
</dbReference>
<dbReference type="PANTHER" id="PTHR44675:SF1">
    <property type="entry name" value="P21-ACTIVATED PROTEIN KINASE-INTERACTING PROTEIN 1"/>
    <property type="match status" value="1"/>
</dbReference>
<evidence type="ECO:0000256" key="4">
    <source>
        <dbReference type="ARBA" id="ARBA00045213"/>
    </source>
</evidence>
<dbReference type="InterPro" id="IPR020472">
    <property type="entry name" value="WD40_PAC1"/>
</dbReference>
<dbReference type="InterPro" id="IPR051959">
    <property type="entry name" value="PAK1-Kinase_Regulator"/>
</dbReference>
<dbReference type="InterPro" id="IPR001680">
    <property type="entry name" value="WD40_rpt"/>
</dbReference>
<evidence type="ECO:0000256" key="3">
    <source>
        <dbReference type="ARBA" id="ARBA00022737"/>
    </source>
</evidence>
<dbReference type="Proteomes" id="UP000549394">
    <property type="component" value="Unassembled WGS sequence"/>
</dbReference>
<feature type="repeat" description="WD" evidence="5">
    <location>
        <begin position="113"/>
        <end position="154"/>
    </location>
</feature>
<dbReference type="OrthoDB" id="308449at2759"/>
<keyword evidence="3" id="KW-0677">Repeat</keyword>
<evidence type="ECO:0000256" key="2">
    <source>
        <dbReference type="ARBA" id="ARBA00022574"/>
    </source>
</evidence>
<dbReference type="Gene3D" id="2.130.10.10">
    <property type="entry name" value="YVTN repeat-like/Quinoprotein amine dehydrogenase"/>
    <property type="match status" value="2"/>
</dbReference>
<dbReference type="GO" id="GO:0042254">
    <property type="term" value="P:ribosome biogenesis"/>
    <property type="evidence" value="ECO:0007669"/>
    <property type="project" value="UniProtKB-KW"/>
</dbReference>
<dbReference type="InterPro" id="IPR019775">
    <property type="entry name" value="WD40_repeat_CS"/>
</dbReference>
<protein>
    <submittedName>
        <fullName evidence="6">DgyrCDS1362</fullName>
    </submittedName>
</protein>
<proteinExistence type="predicted"/>
<keyword evidence="7" id="KW-1185">Reference proteome</keyword>
<dbReference type="EMBL" id="CAJFCJ010000002">
    <property type="protein sequence ID" value="CAD5112121.1"/>
    <property type="molecule type" value="Genomic_DNA"/>
</dbReference>
<reference evidence="6 7" key="1">
    <citation type="submission" date="2020-08" db="EMBL/GenBank/DDBJ databases">
        <authorList>
            <person name="Hejnol A."/>
        </authorList>
    </citation>
    <scope>NUCLEOTIDE SEQUENCE [LARGE SCALE GENOMIC DNA]</scope>
</reference>
<evidence type="ECO:0000313" key="6">
    <source>
        <dbReference type="EMBL" id="CAD5112121.1"/>
    </source>
</evidence>
<dbReference type="AlphaFoldDB" id="A0A7I8VC57"/>
<gene>
    <name evidence="6" type="ORF">DGYR_LOCUS1320</name>
</gene>
<feature type="repeat" description="WD" evidence="5">
    <location>
        <begin position="73"/>
        <end position="112"/>
    </location>
</feature>
<dbReference type="InterPro" id="IPR015943">
    <property type="entry name" value="WD40/YVTN_repeat-like_dom_sf"/>
</dbReference>
<keyword evidence="1" id="KW-0690">Ribosome biogenesis</keyword>
<accession>A0A7I8VC57</accession>
<organism evidence="6 7">
    <name type="scientific">Dimorphilus gyrociliatus</name>
    <dbReference type="NCBI Taxonomy" id="2664684"/>
    <lineage>
        <taxon>Eukaryota</taxon>
        <taxon>Metazoa</taxon>
        <taxon>Spiralia</taxon>
        <taxon>Lophotrochozoa</taxon>
        <taxon>Annelida</taxon>
        <taxon>Polychaeta</taxon>
        <taxon>Polychaeta incertae sedis</taxon>
        <taxon>Dinophilidae</taxon>
        <taxon>Dimorphilus</taxon>
    </lineage>
</organism>
<comment type="function">
    <text evidence="4">Negatively regulates the PAK1 kinase. PAK1 is a member of the PAK kinase family, which has been shown to play a positive role in the regulation of signaling pathways involving MAPK8 and RELA. PAK1 exists as an inactive homodimer, which is activated by binding of small GTPases such as CDC42 to an N-terminal regulatory domain. PAK1IP1 also binds to the N-terminus of PAK1, and inhibits the specific activation of PAK1 by CDC42. May be involved in ribosomal large subunit assembly.</text>
</comment>